<protein>
    <submittedName>
        <fullName evidence="4">Serine protease Do</fullName>
        <ecNumber evidence="4">3.4.21.107</ecNumber>
    </submittedName>
</protein>
<keyword evidence="4" id="KW-0645">Protease</keyword>
<dbReference type="Proteomes" id="UP001235840">
    <property type="component" value="Unassembled WGS sequence"/>
</dbReference>
<dbReference type="EC" id="3.4.21.107" evidence="4"/>
<dbReference type="RefSeq" id="WP_307391275.1">
    <property type="nucleotide sequence ID" value="NZ_BAAADK010000010.1"/>
</dbReference>
<dbReference type="InterPro" id="IPR001940">
    <property type="entry name" value="Peptidase_S1C"/>
</dbReference>
<dbReference type="PRINTS" id="PR00834">
    <property type="entry name" value="PROTEASES2C"/>
</dbReference>
<dbReference type="EMBL" id="JAUSTY010000003">
    <property type="protein sequence ID" value="MDQ0164922.1"/>
    <property type="molecule type" value="Genomic_DNA"/>
</dbReference>
<keyword evidence="1" id="KW-0720">Serine protease</keyword>
<sequence>MNNDRNNKDKRNKETLEQGQSEEQEGQRDQQNQIKKEQEEWEQEQGALPDDWFDDDEEEDEDIPPPLLQRKGFRRIIAFVFSLALVANILAFWPQVYSLAAIQFLVKSSELSQNEDIQQYKESIVTIRTEDGKGTGFAVTEDGIIITNHHVIEGGLQIRVIFPTGDGYIADVLVSDPVRDIAVLHINAQGLPVLPLSEGNEDATDESIYVIGNPLFFNHIANEGHVAGYLQRDEGELLLIDAPIYKGNSGSPIINEQGEVIGVVFATSRVDIQGKATRVGLAVPIEDVHRHLEDLDIEIP</sequence>
<reference evidence="4 5" key="1">
    <citation type="submission" date="2023-07" db="EMBL/GenBank/DDBJ databases">
        <title>Genomic Encyclopedia of Type Strains, Phase IV (KMG-IV): sequencing the most valuable type-strain genomes for metagenomic binning, comparative biology and taxonomic classification.</title>
        <authorList>
            <person name="Goeker M."/>
        </authorList>
    </citation>
    <scope>NUCLEOTIDE SEQUENCE [LARGE SCALE GENOMIC DNA]</scope>
    <source>
        <strain evidence="4 5">DSM 12751</strain>
    </source>
</reference>
<feature type="compositionally biased region" description="Basic and acidic residues" evidence="2">
    <location>
        <begin position="1"/>
        <end position="16"/>
    </location>
</feature>
<evidence type="ECO:0000313" key="5">
    <source>
        <dbReference type="Proteomes" id="UP001235840"/>
    </source>
</evidence>
<evidence type="ECO:0000256" key="1">
    <source>
        <dbReference type="ARBA" id="ARBA00022825"/>
    </source>
</evidence>
<gene>
    <name evidence="4" type="ORF">J2S11_000822</name>
</gene>
<evidence type="ECO:0000256" key="3">
    <source>
        <dbReference type="SAM" id="Phobius"/>
    </source>
</evidence>
<keyword evidence="4" id="KW-0378">Hydrolase</keyword>
<dbReference type="InterPro" id="IPR009003">
    <property type="entry name" value="Peptidase_S1_PA"/>
</dbReference>
<dbReference type="PANTHER" id="PTHR43019">
    <property type="entry name" value="SERINE ENDOPROTEASE DEGS"/>
    <property type="match status" value="1"/>
</dbReference>
<feature type="compositionally biased region" description="Acidic residues" evidence="2">
    <location>
        <begin position="51"/>
        <end position="63"/>
    </location>
</feature>
<keyword evidence="5" id="KW-1185">Reference proteome</keyword>
<accession>A0ABT9VVA8</accession>
<feature type="transmembrane region" description="Helical" evidence="3">
    <location>
        <begin position="76"/>
        <end position="93"/>
    </location>
</feature>
<keyword evidence="3" id="KW-0472">Membrane</keyword>
<dbReference type="PANTHER" id="PTHR43019:SF23">
    <property type="entry name" value="PROTEASE DO-LIKE 5, CHLOROPLASTIC"/>
    <property type="match status" value="1"/>
</dbReference>
<dbReference type="SUPFAM" id="SSF50494">
    <property type="entry name" value="Trypsin-like serine proteases"/>
    <property type="match status" value="1"/>
</dbReference>
<dbReference type="Pfam" id="PF13365">
    <property type="entry name" value="Trypsin_2"/>
    <property type="match status" value="1"/>
</dbReference>
<name>A0ABT9VVA8_9BACI</name>
<proteinExistence type="predicted"/>
<dbReference type="InterPro" id="IPR043504">
    <property type="entry name" value="Peptidase_S1_PA_chymotrypsin"/>
</dbReference>
<keyword evidence="3" id="KW-1133">Transmembrane helix</keyword>
<dbReference type="GO" id="GO:0006508">
    <property type="term" value="P:proteolysis"/>
    <property type="evidence" value="ECO:0007669"/>
    <property type="project" value="UniProtKB-KW"/>
</dbReference>
<keyword evidence="3" id="KW-0812">Transmembrane</keyword>
<comment type="caution">
    <text evidence="4">The sequence shown here is derived from an EMBL/GenBank/DDBJ whole genome shotgun (WGS) entry which is preliminary data.</text>
</comment>
<evidence type="ECO:0000313" key="4">
    <source>
        <dbReference type="EMBL" id="MDQ0164922.1"/>
    </source>
</evidence>
<evidence type="ECO:0000256" key="2">
    <source>
        <dbReference type="SAM" id="MobiDB-lite"/>
    </source>
</evidence>
<dbReference type="Gene3D" id="2.40.10.10">
    <property type="entry name" value="Trypsin-like serine proteases"/>
    <property type="match status" value="2"/>
</dbReference>
<feature type="region of interest" description="Disordered" evidence="2">
    <location>
        <begin position="1"/>
        <end position="66"/>
    </location>
</feature>
<organism evidence="4 5">
    <name type="scientific">Caldalkalibacillus horti</name>
    <dbReference type="NCBI Taxonomy" id="77523"/>
    <lineage>
        <taxon>Bacteria</taxon>
        <taxon>Bacillati</taxon>
        <taxon>Bacillota</taxon>
        <taxon>Bacilli</taxon>
        <taxon>Bacillales</taxon>
        <taxon>Bacillaceae</taxon>
        <taxon>Caldalkalibacillus</taxon>
    </lineage>
</organism>
<dbReference type="GO" id="GO:0008233">
    <property type="term" value="F:peptidase activity"/>
    <property type="evidence" value="ECO:0007669"/>
    <property type="project" value="UniProtKB-KW"/>
</dbReference>